<dbReference type="RefSeq" id="WP_304144417.1">
    <property type="nucleotide sequence ID" value="NZ_JAOAIE010000039.1"/>
</dbReference>
<evidence type="ECO:0000259" key="17">
    <source>
        <dbReference type="PROSITE" id="PS50172"/>
    </source>
</evidence>
<dbReference type="InterPro" id="IPR041663">
    <property type="entry name" value="DisA/LigA_HHH"/>
</dbReference>
<keyword evidence="16" id="KW-0175">Coiled coil</keyword>
<dbReference type="FunFam" id="2.40.50.140:FF:000012">
    <property type="entry name" value="DNA ligase"/>
    <property type="match status" value="1"/>
</dbReference>
<feature type="binding site" evidence="14">
    <location>
        <position position="317"/>
    </location>
    <ligand>
        <name>NAD(+)</name>
        <dbReference type="ChEBI" id="CHEBI:57540"/>
    </ligand>
</feature>
<dbReference type="FunFam" id="1.10.150.20:FF:000006">
    <property type="entry name" value="DNA ligase"/>
    <property type="match status" value="1"/>
</dbReference>
<dbReference type="PROSITE" id="PS01055">
    <property type="entry name" value="DNA_LIGASE_N1"/>
    <property type="match status" value="1"/>
</dbReference>
<keyword evidence="14" id="KW-0464">Manganese</keyword>
<evidence type="ECO:0000256" key="13">
    <source>
        <dbReference type="ARBA" id="ARBA00060881"/>
    </source>
</evidence>
<feature type="active site" description="N6-AMP-lysine intermediate" evidence="14">
    <location>
        <position position="116"/>
    </location>
</feature>
<evidence type="ECO:0000256" key="6">
    <source>
        <dbReference type="ARBA" id="ARBA00022723"/>
    </source>
</evidence>
<feature type="domain" description="BRCT" evidence="17">
    <location>
        <begin position="595"/>
        <end position="676"/>
    </location>
</feature>
<feature type="binding site" evidence="14">
    <location>
        <position position="293"/>
    </location>
    <ligand>
        <name>NAD(+)</name>
        <dbReference type="ChEBI" id="CHEBI:57540"/>
    </ligand>
</feature>
<name>A0A7V3E671_9BACT</name>
<feature type="binding site" evidence="14">
    <location>
        <position position="429"/>
    </location>
    <ligand>
        <name>Zn(2+)</name>
        <dbReference type="ChEBI" id="CHEBI:29105"/>
    </ligand>
</feature>
<dbReference type="FunFam" id="1.10.287.610:FF:000002">
    <property type="entry name" value="DNA ligase"/>
    <property type="match status" value="1"/>
</dbReference>
<dbReference type="Pfam" id="PF01653">
    <property type="entry name" value="DNA_ligase_aden"/>
    <property type="match status" value="1"/>
</dbReference>
<comment type="caution">
    <text evidence="18">The sequence shown here is derived from an EMBL/GenBank/DDBJ whole genome shotgun (WGS) entry which is preliminary data.</text>
</comment>
<keyword evidence="8 14" id="KW-0862">Zinc</keyword>
<dbReference type="InterPro" id="IPR004150">
    <property type="entry name" value="NAD_DNA_ligase_OB"/>
</dbReference>
<dbReference type="AlphaFoldDB" id="A0A7V3E671"/>
<dbReference type="Gene3D" id="3.30.470.30">
    <property type="entry name" value="DNA ligase/mRNA capping enzyme"/>
    <property type="match status" value="1"/>
</dbReference>
<keyword evidence="7 14" id="KW-0227">DNA damage</keyword>
<dbReference type="NCBIfam" id="NF005932">
    <property type="entry name" value="PRK07956.1"/>
    <property type="match status" value="1"/>
</dbReference>
<feature type="binding site" evidence="14">
    <location>
        <position position="411"/>
    </location>
    <ligand>
        <name>Zn(2+)</name>
        <dbReference type="ChEBI" id="CHEBI:29105"/>
    </ligand>
</feature>
<feature type="binding site" evidence="14">
    <location>
        <position position="137"/>
    </location>
    <ligand>
        <name>NAD(+)</name>
        <dbReference type="ChEBI" id="CHEBI:57540"/>
    </ligand>
</feature>
<dbReference type="Gene3D" id="1.10.287.610">
    <property type="entry name" value="Helix hairpin bin"/>
    <property type="match status" value="1"/>
</dbReference>
<feature type="binding site" evidence="14">
    <location>
        <begin position="82"/>
        <end position="83"/>
    </location>
    <ligand>
        <name>NAD(+)</name>
        <dbReference type="ChEBI" id="CHEBI:57540"/>
    </ligand>
</feature>
<dbReference type="PANTHER" id="PTHR23389:SF9">
    <property type="entry name" value="DNA LIGASE"/>
    <property type="match status" value="1"/>
</dbReference>
<feature type="binding site" evidence="14">
    <location>
        <position position="178"/>
    </location>
    <ligand>
        <name>NAD(+)</name>
        <dbReference type="ChEBI" id="CHEBI:57540"/>
    </ligand>
</feature>
<keyword evidence="11 14" id="KW-0234">DNA repair</keyword>
<dbReference type="GO" id="GO:0003677">
    <property type="term" value="F:DNA binding"/>
    <property type="evidence" value="ECO:0007669"/>
    <property type="project" value="TreeGrafter"/>
</dbReference>
<feature type="binding site" evidence="14">
    <location>
        <begin position="33"/>
        <end position="37"/>
    </location>
    <ligand>
        <name>NAD(+)</name>
        <dbReference type="ChEBI" id="CHEBI:57540"/>
    </ligand>
</feature>
<dbReference type="InterPro" id="IPR013840">
    <property type="entry name" value="DNAligase_N"/>
</dbReference>
<dbReference type="InterPro" id="IPR013839">
    <property type="entry name" value="DNAligase_adenylation"/>
</dbReference>
<evidence type="ECO:0000313" key="18">
    <source>
        <dbReference type="EMBL" id="HFI89943.1"/>
    </source>
</evidence>
<dbReference type="GO" id="GO:0003911">
    <property type="term" value="F:DNA ligase (NAD+) activity"/>
    <property type="evidence" value="ECO:0007669"/>
    <property type="project" value="UniProtKB-UniRule"/>
</dbReference>
<feature type="binding site" evidence="14">
    <location>
        <position position="114"/>
    </location>
    <ligand>
        <name>NAD(+)</name>
        <dbReference type="ChEBI" id="CHEBI:57540"/>
    </ligand>
</feature>
<dbReference type="InterPro" id="IPR004149">
    <property type="entry name" value="Znf_DNAligase_C4"/>
</dbReference>
<dbReference type="Pfam" id="PF03119">
    <property type="entry name" value="DNA_ligase_ZBD"/>
    <property type="match status" value="1"/>
</dbReference>
<dbReference type="SMART" id="SM00532">
    <property type="entry name" value="LIGANc"/>
    <property type="match status" value="1"/>
</dbReference>
<dbReference type="PROSITE" id="PS01056">
    <property type="entry name" value="DNA_LIGASE_N2"/>
    <property type="match status" value="1"/>
</dbReference>
<dbReference type="EMBL" id="DSUJ01000002">
    <property type="protein sequence ID" value="HFI89943.1"/>
    <property type="molecule type" value="Genomic_DNA"/>
</dbReference>
<dbReference type="HAMAP" id="MF_01588">
    <property type="entry name" value="DNA_ligase_A"/>
    <property type="match status" value="1"/>
</dbReference>
<feature type="coiled-coil region" evidence="16">
    <location>
        <begin position="232"/>
        <end position="286"/>
    </location>
</feature>
<dbReference type="InterPro" id="IPR036420">
    <property type="entry name" value="BRCT_dom_sf"/>
</dbReference>
<protein>
    <recommendedName>
        <fullName evidence="3 14">DNA ligase</fullName>
        <ecNumber evidence="2 14">6.5.1.2</ecNumber>
    </recommendedName>
    <alternativeName>
        <fullName evidence="14">Polydeoxyribonucleotide synthase [NAD(+)]</fullName>
    </alternativeName>
</protein>
<dbReference type="GO" id="GO:0006281">
    <property type="term" value="P:DNA repair"/>
    <property type="evidence" value="ECO:0007669"/>
    <property type="project" value="UniProtKB-KW"/>
</dbReference>
<dbReference type="SMART" id="SM00292">
    <property type="entry name" value="BRCT"/>
    <property type="match status" value="1"/>
</dbReference>
<evidence type="ECO:0000256" key="14">
    <source>
        <dbReference type="HAMAP-Rule" id="MF_01588"/>
    </source>
</evidence>
<dbReference type="Pfam" id="PF03120">
    <property type="entry name" value="OB_DNA_ligase"/>
    <property type="match status" value="1"/>
</dbReference>
<dbReference type="SUPFAM" id="SSF56091">
    <property type="entry name" value="DNA ligase/mRNA capping enzyme, catalytic domain"/>
    <property type="match status" value="1"/>
</dbReference>
<gene>
    <name evidence="14 18" type="primary">ligA</name>
    <name evidence="18" type="ORF">ENS31_00265</name>
</gene>
<evidence type="ECO:0000256" key="1">
    <source>
        <dbReference type="ARBA" id="ARBA00004067"/>
    </source>
</evidence>
<dbReference type="EC" id="6.5.1.2" evidence="2 14"/>
<dbReference type="Gene3D" id="3.40.50.10190">
    <property type="entry name" value="BRCT domain"/>
    <property type="match status" value="1"/>
</dbReference>
<comment type="similarity">
    <text evidence="13 14">Belongs to the NAD-dependent DNA ligase family. LigA subfamily.</text>
</comment>
<evidence type="ECO:0000256" key="12">
    <source>
        <dbReference type="ARBA" id="ARBA00034005"/>
    </source>
</evidence>
<organism evidence="18">
    <name type="scientific">Ignavibacterium album</name>
    <dbReference type="NCBI Taxonomy" id="591197"/>
    <lineage>
        <taxon>Bacteria</taxon>
        <taxon>Pseudomonadati</taxon>
        <taxon>Ignavibacteriota</taxon>
        <taxon>Ignavibacteria</taxon>
        <taxon>Ignavibacteriales</taxon>
        <taxon>Ignavibacteriaceae</taxon>
        <taxon>Ignavibacterium</taxon>
    </lineage>
</organism>
<comment type="function">
    <text evidence="1 14">DNA ligase that catalyzes the formation of phosphodiester linkages between 5'-phosphoryl and 3'-hydroxyl groups in double-stranded DNA using NAD as a coenzyme and as the energy source for the reaction. It is essential for DNA replication and repair of damaged DNA.</text>
</comment>
<dbReference type="FunFam" id="3.30.470.30:FF:000001">
    <property type="entry name" value="DNA ligase"/>
    <property type="match status" value="1"/>
</dbReference>
<comment type="catalytic activity">
    <reaction evidence="12 14 15">
        <text>NAD(+) + (deoxyribonucleotide)n-3'-hydroxyl + 5'-phospho-(deoxyribonucleotide)m = (deoxyribonucleotide)n+m + AMP + beta-nicotinamide D-nucleotide.</text>
        <dbReference type="EC" id="6.5.1.2"/>
    </reaction>
</comment>
<reference evidence="18" key="1">
    <citation type="journal article" date="2020" name="mSystems">
        <title>Genome- and Community-Level Interaction Insights into Carbon Utilization and Element Cycling Functions of Hydrothermarchaeota in Hydrothermal Sediment.</title>
        <authorList>
            <person name="Zhou Z."/>
            <person name="Liu Y."/>
            <person name="Xu W."/>
            <person name="Pan J."/>
            <person name="Luo Z.H."/>
            <person name="Li M."/>
        </authorList>
    </citation>
    <scope>NUCLEOTIDE SEQUENCE [LARGE SCALE GENOMIC DNA]</scope>
    <source>
        <strain evidence="18">SpSt-479</strain>
    </source>
</reference>
<keyword evidence="10 14" id="KW-0520">NAD</keyword>
<evidence type="ECO:0000256" key="15">
    <source>
        <dbReference type="RuleBase" id="RU000618"/>
    </source>
</evidence>
<keyword evidence="6 14" id="KW-0479">Metal-binding</keyword>
<dbReference type="SUPFAM" id="SSF50249">
    <property type="entry name" value="Nucleic acid-binding proteins"/>
    <property type="match status" value="1"/>
</dbReference>
<proteinExistence type="inferred from homology"/>
<dbReference type="Gene3D" id="1.10.150.20">
    <property type="entry name" value="5' to 3' exonuclease, C-terminal subdomain"/>
    <property type="match status" value="2"/>
</dbReference>
<dbReference type="InterPro" id="IPR001357">
    <property type="entry name" value="BRCT_dom"/>
</dbReference>
<dbReference type="PANTHER" id="PTHR23389">
    <property type="entry name" value="CHROMOSOME TRANSMISSION FIDELITY FACTOR 18"/>
    <property type="match status" value="1"/>
</dbReference>
<dbReference type="SUPFAM" id="SSF47781">
    <property type="entry name" value="RuvA domain 2-like"/>
    <property type="match status" value="1"/>
</dbReference>
<dbReference type="GO" id="GO:0046872">
    <property type="term" value="F:metal ion binding"/>
    <property type="evidence" value="ECO:0007669"/>
    <property type="project" value="UniProtKB-KW"/>
</dbReference>
<dbReference type="InterPro" id="IPR018239">
    <property type="entry name" value="DNA_ligase_AS"/>
</dbReference>
<accession>A0A7V3E671</accession>
<dbReference type="Gene3D" id="6.20.10.30">
    <property type="match status" value="1"/>
</dbReference>
<dbReference type="CDD" id="cd00114">
    <property type="entry name" value="LIGANc"/>
    <property type="match status" value="1"/>
</dbReference>
<evidence type="ECO:0000256" key="8">
    <source>
        <dbReference type="ARBA" id="ARBA00022833"/>
    </source>
</evidence>
<dbReference type="NCBIfam" id="TIGR00575">
    <property type="entry name" value="dnlj"/>
    <property type="match status" value="1"/>
</dbReference>
<dbReference type="InterPro" id="IPR010994">
    <property type="entry name" value="RuvA_2-like"/>
</dbReference>
<feature type="binding site" evidence="14">
    <location>
        <position position="434"/>
    </location>
    <ligand>
        <name>Zn(2+)</name>
        <dbReference type="ChEBI" id="CHEBI:29105"/>
    </ligand>
</feature>
<dbReference type="SUPFAM" id="SSF52113">
    <property type="entry name" value="BRCT domain"/>
    <property type="match status" value="1"/>
</dbReference>
<dbReference type="Gene3D" id="2.40.50.140">
    <property type="entry name" value="Nucleic acid-binding proteins"/>
    <property type="match status" value="1"/>
</dbReference>
<dbReference type="PIRSF" id="PIRSF001604">
    <property type="entry name" value="LigA"/>
    <property type="match status" value="1"/>
</dbReference>
<dbReference type="Pfam" id="PF12826">
    <property type="entry name" value="HHH_2"/>
    <property type="match status" value="1"/>
</dbReference>
<evidence type="ECO:0000256" key="10">
    <source>
        <dbReference type="ARBA" id="ARBA00023027"/>
    </source>
</evidence>
<dbReference type="Pfam" id="PF00533">
    <property type="entry name" value="BRCT"/>
    <property type="match status" value="1"/>
</dbReference>
<dbReference type="GO" id="GO:0006260">
    <property type="term" value="P:DNA replication"/>
    <property type="evidence" value="ECO:0007669"/>
    <property type="project" value="UniProtKB-KW"/>
</dbReference>
<keyword evidence="5 14" id="KW-0235">DNA replication</keyword>
<sequence length="676" mass="76589">MSESVEKKIQKLRDEINKYDYYYYVLAQPLISDEEYDKLYKELEKLEAENPHLITPDSPTQRVGKDLTKEFKPVNHLVPMLSLSNTYDEQDVYDFDRRVREGLPDGEKVEYVVEYKIDGASVSLRYIDGKLFTAATRGDGTVGEEITNNVKTIRAVPLKIKKPAGTKFKLKDFEARGEIYMNISDFEELNRRQAEKGEKLFANPRNSAAGTLKLQNPQIVASRKLNIFLYQLISLEDEFESQSENLELLKQMGFRVNPDYRVCKSIEEVLEVCKEFESKRDSLEYEIDGAVIKVNSIRQQNILGNIAKSPRWAVAYKFKAKQAFTFVRDIVWQVGRTGAVTPVAELEPVRLAGSTISRATLHNYDEIKRKDIRIGDKVVIEKGGDVIPKVVAVIVEERKKDSKPTLPPERCPVCKSKLYKPEDEVALYCENPECPAQIKARLIHFASRGAMDIEGLGEALIDLFVEKGFLKTFSDIYELKNHREELIQIERLGEKSVDNLLSAIEKSKSQPFEKVLFALGIRYVGAGVAQKLAEHFGNIDALIKADEEEISSVYEIGPSISKSVKQFFSDKHNLELIEKLKKAGLKFSSEQKKPIKDNFFKDKTFVLTGTLSSFSRDEAAARIKKLGGKVASSVSKNTDYVIAGEKAGSKLDKAKSLGVKIMNEDEFLKLLEENKI</sequence>
<evidence type="ECO:0000256" key="11">
    <source>
        <dbReference type="ARBA" id="ARBA00023204"/>
    </source>
</evidence>
<dbReference type="PROSITE" id="PS50172">
    <property type="entry name" value="BRCT"/>
    <property type="match status" value="1"/>
</dbReference>
<comment type="cofactor">
    <cofactor evidence="14">
        <name>Mg(2+)</name>
        <dbReference type="ChEBI" id="CHEBI:18420"/>
    </cofactor>
    <cofactor evidence="14">
        <name>Mn(2+)</name>
        <dbReference type="ChEBI" id="CHEBI:29035"/>
    </cofactor>
</comment>
<dbReference type="FunFam" id="3.40.50.10190:FF:000054">
    <property type="entry name" value="DNA ligase"/>
    <property type="match status" value="1"/>
</dbReference>
<evidence type="ECO:0000256" key="5">
    <source>
        <dbReference type="ARBA" id="ARBA00022705"/>
    </source>
</evidence>
<evidence type="ECO:0000256" key="3">
    <source>
        <dbReference type="ARBA" id="ARBA00013308"/>
    </source>
</evidence>
<dbReference type="FunFam" id="1.10.150.20:FF:000007">
    <property type="entry name" value="DNA ligase"/>
    <property type="match status" value="1"/>
</dbReference>
<evidence type="ECO:0000256" key="4">
    <source>
        <dbReference type="ARBA" id="ARBA00022598"/>
    </source>
</evidence>
<evidence type="ECO:0000256" key="7">
    <source>
        <dbReference type="ARBA" id="ARBA00022763"/>
    </source>
</evidence>
<evidence type="ECO:0000256" key="9">
    <source>
        <dbReference type="ARBA" id="ARBA00022842"/>
    </source>
</evidence>
<evidence type="ECO:0000256" key="16">
    <source>
        <dbReference type="SAM" id="Coils"/>
    </source>
</evidence>
<dbReference type="InterPro" id="IPR001679">
    <property type="entry name" value="DNA_ligase"/>
</dbReference>
<evidence type="ECO:0000256" key="2">
    <source>
        <dbReference type="ARBA" id="ARBA00012722"/>
    </source>
</evidence>
<keyword evidence="9 14" id="KW-0460">Magnesium</keyword>
<feature type="binding site" evidence="14">
    <location>
        <position position="414"/>
    </location>
    <ligand>
        <name>Zn(2+)</name>
        <dbReference type="ChEBI" id="CHEBI:29105"/>
    </ligand>
</feature>
<keyword evidence="4 14" id="KW-0436">Ligase</keyword>
<dbReference type="InterPro" id="IPR012340">
    <property type="entry name" value="NA-bd_OB-fold"/>
</dbReference>
<dbReference type="InterPro" id="IPR033136">
    <property type="entry name" value="DNA_ligase_CS"/>
</dbReference>
<dbReference type="CDD" id="cd17748">
    <property type="entry name" value="BRCT_DNA_ligase_like"/>
    <property type="match status" value="1"/>
</dbReference>